<dbReference type="STRING" id="946362.F2U3I6"/>
<evidence type="ECO:0000256" key="1">
    <source>
        <dbReference type="SAM" id="MobiDB-lite"/>
    </source>
</evidence>
<name>F2U3I6_SALR5</name>
<gene>
    <name evidence="2" type="ORF">PTSG_11933</name>
</gene>
<keyword evidence="3" id="KW-1185">Reference proteome</keyword>
<evidence type="ECO:0000313" key="3">
    <source>
        <dbReference type="Proteomes" id="UP000007799"/>
    </source>
</evidence>
<dbReference type="KEGG" id="sre:PTSG_11933"/>
<feature type="region of interest" description="Disordered" evidence="1">
    <location>
        <begin position="13"/>
        <end position="57"/>
    </location>
</feature>
<dbReference type="AlphaFoldDB" id="F2U3I6"/>
<accession>F2U3I6</accession>
<proteinExistence type="predicted"/>
<sequence length="57" mass="6012">MPEGQVDSLMQEVADQHGLELGSELSIPSGSVSVGTSSAANREQDELSERLAKLRGN</sequence>
<dbReference type="EMBL" id="GL832960">
    <property type="protein sequence ID" value="EGD82180.1"/>
    <property type="molecule type" value="Genomic_DNA"/>
</dbReference>
<dbReference type="eggNOG" id="KOG3232">
    <property type="taxonomic scope" value="Eukaryota"/>
</dbReference>
<reference evidence="2" key="1">
    <citation type="submission" date="2009-08" db="EMBL/GenBank/DDBJ databases">
        <title>Annotation of Salpingoeca rosetta.</title>
        <authorList>
            <consortium name="The Broad Institute Genome Sequencing Platform"/>
            <person name="Russ C."/>
            <person name="Cuomo C."/>
            <person name="Burger G."/>
            <person name="Gray M.W."/>
            <person name="Holland P.W.H."/>
            <person name="King N."/>
            <person name="Lang F.B.F."/>
            <person name="Roger A.J."/>
            <person name="Ruiz-Trillo I."/>
            <person name="Young S.K."/>
            <person name="Zeng Q."/>
            <person name="Gargeya S."/>
            <person name="Alvarado L."/>
            <person name="Berlin A."/>
            <person name="Chapman S.B."/>
            <person name="Chen Z."/>
            <person name="Freedman E."/>
            <person name="Gellesch M."/>
            <person name="Goldberg J."/>
            <person name="Griggs A."/>
            <person name="Gujja S."/>
            <person name="Heilman E."/>
            <person name="Heiman D."/>
            <person name="Howarth C."/>
            <person name="Mehta T."/>
            <person name="Neiman D."/>
            <person name="Pearson M."/>
            <person name="Roberts A."/>
            <person name="Saif S."/>
            <person name="Shea T."/>
            <person name="Shenoy N."/>
            <person name="Sisk P."/>
            <person name="Stolte C."/>
            <person name="Sykes S."/>
            <person name="White J."/>
            <person name="Yandava C."/>
            <person name="Haas B."/>
            <person name="Nusbaum C."/>
            <person name="Birren B."/>
        </authorList>
    </citation>
    <scope>NUCLEOTIDE SEQUENCE [LARGE SCALE GENOMIC DNA]</scope>
    <source>
        <strain evidence="2">ATCC 50818</strain>
    </source>
</reference>
<organism evidence="3">
    <name type="scientific">Salpingoeca rosetta (strain ATCC 50818 / BSB-021)</name>
    <dbReference type="NCBI Taxonomy" id="946362"/>
    <lineage>
        <taxon>Eukaryota</taxon>
        <taxon>Choanoflagellata</taxon>
        <taxon>Craspedida</taxon>
        <taxon>Salpingoecidae</taxon>
        <taxon>Salpingoeca</taxon>
    </lineage>
</organism>
<evidence type="ECO:0000313" key="2">
    <source>
        <dbReference type="EMBL" id="EGD82180.1"/>
    </source>
</evidence>
<dbReference type="RefSeq" id="XP_004996363.1">
    <property type="nucleotide sequence ID" value="XM_004996306.1"/>
</dbReference>
<feature type="compositionally biased region" description="Low complexity" evidence="1">
    <location>
        <begin position="29"/>
        <end position="40"/>
    </location>
</feature>
<protein>
    <submittedName>
        <fullName evidence="2">Uncharacterized protein</fullName>
    </submittedName>
</protein>
<dbReference type="InParanoid" id="F2U3I6"/>
<dbReference type="GeneID" id="16076949"/>
<dbReference type="Proteomes" id="UP000007799">
    <property type="component" value="Unassembled WGS sequence"/>
</dbReference>
<feature type="compositionally biased region" description="Basic and acidic residues" evidence="1">
    <location>
        <begin position="42"/>
        <end position="57"/>
    </location>
</feature>
<dbReference type="Gene3D" id="6.10.250.440">
    <property type="match status" value="1"/>
</dbReference>